<proteinExistence type="predicted"/>
<organism evidence="1 2">
    <name type="scientific">Galerina marginata (strain CBS 339.88)</name>
    <dbReference type="NCBI Taxonomy" id="685588"/>
    <lineage>
        <taxon>Eukaryota</taxon>
        <taxon>Fungi</taxon>
        <taxon>Dikarya</taxon>
        <taxon>Basidiomycota</taxon>
        <taxon>Agaricomycotina</taxon>
        <taxon>Agaricomycetes</taxon>
        <taxon>Agaricomycetidae</taxon>
        <taxon>Agaricales</taxon>
        <taxon>Agaricineae</taxon>
        <taxon>Strophariaceae</taxon>
        <taxon>Galerina</taxon>
    </lineage>
</organism>
<sequence length="97" mass="10880">MPVTMASVTLCPFLSFLTSYKNFLDFIYSYSHSVPAQTDMGSFYPRKIPDEHRVPRGTPSRLAAALALHQRGSVDQISVFNVNIHLRQLFICSQASS</sequence>
<dbReference type="HOGENOM" id="CLU_2346822_0_0_1"/>
<evidence type="ECO:0000313" key="1">
    <source>
        <dbReference type="EMBL" id="KDR75720.1"/>
    </source>
</evidence>
<reference evidence="2" key="1">
    <citation type="journal article" date="2014" name="Proc. Natl. Acad. Sci. U.S.A.">
        <title>Extensive sampling of basidiomycete genomes demonstrates inadequacy of the white-rot/brown-rot paradigm for wood decay fungi.</title>
        <authorList>
            <person name="Riley R."/>
            <person name="Salamov A.A."/>
            <person name="Brown D.W."/>
            <person name="Nagy L.G."/>
            <person name="Floudas D."/>
            <person name="Held B.W."/>
            <person name="Levasseur A."/>
            <person name="Lombard V."/>
            <person name="Morin E."/>
            <person name="Otillar R."/>
            <person name="Lindquist E.A."/>
            <person name="Sun H."/>
            <person name="LaButti K.M."/>
            <person name="Schmutz J."/>
            <person name="Jabbour D."/>
            <person name="Luo H."/>
            <person name="Baker S.E."/>
            <person name="Pisabarro A.G."/>
            <person name="Walton J.D."/>
            <person name="Blanchette R.A."/>
            <person name="Henrissat B."/>
            <person name="Martin F."/>
            <person name="Cullen D."/>
            <person name="Hibbett D.S."/>
            <person name="Grigoriev I.V."/>
        </authorList>
    </citation>
    <scope>NUCLEOTIDE SEQUENCE [LARGE SCALE GENOMIC DNA]</scope>
    <source>
        <strain evidence="2">CBS 339.88</strain>
    </source>
</reference>
<gene>
    <name evidence="1" type="ORF">GALMADRAFT_497074</name>
</gene>
<accession>A0A067SXN5</accession>
<evidence type="ECO:0000313" key="2">
    <source>
        <dbReference type="Proteomes" id="UP000027222"/>
    </source>
</evidence>
<dbReference type="Proteomes" id="UP000027222">
    <property type="component" value="Unassembled WGS sequence"/>
</dbReference>
<protein>
    <submittedName>
        <fullName evidence="1">Uncharacterized protein</fullName>
    </submittedName>
</protein>
<dbReference type="AlphaFoldDB" id="A0A067SXN5"/>
<keyword evidence="2" id="KW-1185">Reference proteome</keyword>
<name>A0A067SXN5_GALM3</name>
<dbReference type="EMBL" id="KL142380">
    <property type="protein sequence ID" value="KDR75720.1"/>
    <property type="molecule type" value="Genomic_DNA"/>
</dbReference>